<reference evidence="1 2" key="1">
    <citation type="submission" date="2024-02" db="EMBL/GenBank/DDBJ databases">
        <title>Seven novel Bacillus-like species.</title>
        <authorList>
            <person name="Liu G."/>
        </authorList>
    </citation>
    <scope>NUCLEOTIDE SEQUENCE [LARGE SCALE GENOMIC DNA]</scope>
    <source>
        <strain evidence="1 2">FJAT-52991</strain>
    </source>
</reference>
<evidence type="ECO:0000313" key="2">
    <source>
        <dbReference type="Proteomes" id="UP001387364"/>
    </source>
</evidence>
<accession>A0ABZ2NAS8</accession>
<organism evidence="1 2">
    <name type="scientific">Bacillus kandeliae</name>
    <dbReference type="NCBI Taxonomy" id="3129297"/>
    <lineage>
        <taxon>Bacteria</taxon>
        <taxon>Bacillati</taxon>
        <taxon>Bacillota</taxon>
        <taxon>Bacilli</taxon>
        <taxon>Bacillales</taxon>
        <taxon>Bacillaceae</taxon>
        <taxon>Bacillus</taxon>
    </lineage>
</organism>
<keyword evidence="2" id="KW-1185">Reference proteome</keyword>
<gene>
    <name evidence="1" type="ORF">WDJ61_07765</name>
</gene>
<sequence length="69" mass="7528">MSIEVQALELNEDLTVTSKLESDVVKVIILDGKKGTACSFYAVEHGQTVIETVKGKSVRVEHNSQTLLP</sequence>
<dbReference type="Pfam" id="PF17356">
    <property type="entry name" value="PBSX_XtrA"/>
    <property type="match status" value="1"/>
</dbReference>
<proteinExistence type="predicted"/>
<dbReference type="EMBL" id="CP147404">
    <property type="protein sequence ID" value="WXB94514.1"/>
    <property type="molecule type" value="Genomic_DNA"/>
</dbReference>
<dbReference type="Proteomes" id="UP001387364">
    <property type="component" value="Chromosome"/>
</dbReference>
<dbReference type="RefSeq" id="WP_338754255.1">
    <property type="nucleotide sequence ID" value="NZ_CP147404.1"/>
</dbReference>
<protein>
    <submittedName>
        <fullName evidence="1">XtrA/YqaO family protein</fullName>
    </submittedName>
</protein>
<evidence type="ECO:0000313" key="1">
    <source>
        <dbReference type="EMBL" id="WXB94514.1"/>
    </source>
</evidence>
<dbReference type="InterPro" id="IPR035530">
    <property type="entry name" value="PBSX_XtrA"/>
</dbReference>
<name>A0ABZ2NAS8_9BACI</name>